<dbReference type="GO" id="GO:0004674">
    <property type="term" value="F:protein serine/threonine kinase activity"/>
    <property type="evidence" value="ECO:0007669"/>
    <property type="project" value="UniProtKB-KW"/>
</dbReference>
<feature type="region of interest" description="Disordered" evidence="7">
    <location>
        <begin position="112"/>
        <end position="204"/>
    </location>
</feature>
<evidence type="ECO:0000256" key="6">
    <source>
        <dbReference type="ARBA" id="ARBA00022840"/>
    </source>
</evidence>
<accession>A0A1Y5I3C2</accession>
<dbReference type="InterPro" id="IPR000719">
    <property type="entry name" value="Prot_kinase_dom"/>
</dbReference>
<name>A0A1Y5I3C2_OSTTA</name>
<dbReference type="GO" id="GO:0005634">
    <property type="term" value="C:nucleus"/>
    <property type="evidence" value="ECO:0007669"/>
    <property type="project" value="TreeGrafter"/>
</dbReference>
<dbReference type="CDD" id="cd07843">
    <property type="entry name" value="STKc_CDC2L1"/>
    <property type="match status" value="1"/>
</dbReference>
<feature type="compositionally biased region" description="Basic and acidic residues" evidence="7">
    <location>
        <begin position="11"/>
        <end position="33"/>
    </location>
</feature>
<evidence type="ECO:0000256" key="1">
    <source>
        <dbReference type="ARBA" id="ARBA00006485"/>
    </source>
</evidence>
<evidence type="ECO:0000256" key="4">
    <source>
        <dbReference type="ARBA" id="ARBA00022741"/>
    </source>
</evidence>
<feature type="region of interest" description="Disordered" evidence="7">
    <location>
        <begin position="1"/>
        <end position="94"/>
    </location>
</feature>
<evidence type="ECO:0000256" key="2">
    <source>
        <dbReference type="ARBA" id="ARBA00022527"/>
    </source>
</evidence>
<keyword evidence="2" id="KW-0723">Serine/threonine-protein kinase</keyword>
<keyword evidence="5 9" id="KW-0418">Kinase</keyword>
<comment type="similarity">
    <text evidence="1">Belongs to the protein kinase superfamily. CMGC Ser/Thr protein kinase family. CDC2/CDKX subfamily.</text>
</comment>
<dbReference type="PROSITE" id="PS50011">
    <property type="entry name" value="PROTEIN_KINASE_DOM"/>
    <property type="match status" value="1"/>
</dbReference>
<feature type="compositionally biased region" description="Acidic residues" evidence="7">
    <location>
        <begin position="62"/>
        <end position="71"/>
    </location>
</feature>
<dbReference type="Gene3D" id="1.10.510.10">
    <property type="entry name" value="Transferase(Phosphotransferase) domain 1"/>
    <property type="match status" value="1"/>
</dbReference>
<proteinExistence type="inferred from homology"/>
<dbReference type="Proteomes" id="UP000195557">
    <property type="component" value="Unassembled WGS sequence"/>
</dbReference>
<organism evidence="9">
    <name type="scientific">Ostreococcus tauri</name>
    <name type="common">Marine green alga</name>
    <dbReference type="NCBI Taxonomy" id="70448"/>
    <lineage>
        <taxon>Eukaryota</taxon>
        <taxon>Viridiplantae</taxon>
        <taxon>Chlorophyta</taxon>
        <taxon>Mamiellophyceae</taxon>
        <taxon>Mamiellales</taxon>
        <taxon>Bathycoccaceae</taxon>
        <taxon>Ostreococcus</taxon>
    </lineage>
</organism>
<dbReference type="GO" id="GO:0010556">
    <property type="term" value="P:regulation of macromolecule biosynthetic process"/>
    <property type="evidence" value="ECO:0007669"/>
    <property type="project" value="UniProtKB-ARBA"/>
</dbReference>
<dbReference type="eggNOG" id="KOG0663">
    <property type="taxonomic scope" value="Eukaryota"/>
</dbReference>
<dbReference type="InterPro" id="IPR050108">
    <property type="entry name" value="CDK"/>
</dbReference>
<dbReference type="InterPro" id="IPR045267">
    <property type="entry name" value="CDK11/PITSLRE_STKc"/>
</dbReference>
<dbReference type="PANTHER" id="PTHR24056:SF107">
    <property type="entry name" value="CYCLIN-DEPENDENT KINASE 11A-RELATED"/>
    <property type="match status" value="1"/>
</dbReference>
<dbReference type="Gene3D" id="3.30.200.20">
    <property type="entry name" value="Phosphorylase Kinase, domain 1"/>
    <property type="match status" value="1"/>
</dbReference>
<dbReference type="FunFam" id="3.30.200.20:FF:000172">
    <property type="entry name" value="cyclin-dependent kinase G-2 isoform X1"/>
    <property type="match status" value="1"/>
</dbReference>
<dbReference type="SMART" id="SM00220">
    <property type="entry name" value="S_TKc"/>
    <property type="match status" value="1"/>
</dbReference>
<gene>
    <name evidence="9" type="ORF">BE221DRAFT_61525</name>
</gene>
<dbReference type="AlphaFoldDB" id="A0A1Y5I3C2"/>
<sequence length="592" mass="65296">MSSIRAAARAALERKRREAEAMAGERRVERPDLNDEAGENARPGTAAVKPKAVAKKSRWGSSDDESEEEDDNHACGRREEVMNAGGPSTGGQGYTEKMLAEANLFAAAQRDMQDVVESGKQRSQGVDPKQFFAPSPSSEDGHTDASPEAGPARPPEGLTAALAELESCDEEEPIAGPARPPPVESSVNDSELEDAPTGPARPDPEISRLRAQEAKQPVQSLNLVDAELQVTRSMSMSMLPLKKKALDMLQRCRSVDEFERLNKIDEGTHGIVFKARDKRTGEVAALKRVIMDEADDGFPLTALREVNILLSLDHPSIVNVNEVVVGSKLNFVFMVMEYVENDLKGLMDQMAESSVPRFTVPEVKAFMLQLLSGMSYLHENWIMHRDLKLSNILVTNSGDLKICDFGLARQFGGVGRYTQLVVTLWYRPPELLLGATTYGPAIDVWSLGCIFGELLSGAPLFNGRAEIDQLQKIFKLLGTPNDKIWPEFSSLPSVQKVTFTEQPYNKLRQKFPRDSTGLSDNGFELLNRMLTYDPSKRFTCSEALNHPFFEEYPPPQRPVFVEEASASRRASLGSEKVPAHTVASVTRSSCEI</sequence>
<dbReference type="Pfam" id="PF00069">
    <property type="entry name" value="Pkinase"/>
    <property type="match status" value="1"/>
</dbReference>
<dbReference type="InterPro" id="IPR008271">
    <property type="entry name" value="Ser/Thr_kinase_AS"/>
</dbReference>
<dbReference type="PANTHER" id="PTHR24056">
    <property type="entry name" value="CELL DIVISION PROTEIN KINASE"/>
    <property type="match status" value="1"/>
</dbReference>
<dbReference type="InterPro" id="IPR011009">
    <property type="entry name" value="Kinase-like_dom_sf"/>
</dbReference>
<feature type="domain" description="Protein kinase" evidence="8">
    <location>
        <begin position="258"/>
        <end position="549"/>
    </location>
</feature>
<keyword evidence="3" id="KW-0808">Transferase</keyword>
<dbReference type="PROSITE" id="PS00108">
    <property type="entry name" value="PROTEIN_KINASE_ST"/>
    <property type="match status" value="1"/>
</dbReference>
<evidence type="ECO:0000259" key="8">
    <source>
        <dbReference type="PROSITE" id="PS50011"/>
    </source>
</evidence>
<protein>
    <submittedName>
        <fullName evidence="9">Kinase-like domain-containing protein</fullName>
    </submittedName>
</protein>
<dbReference type="FunFam" id="1.10.510.10:FF:000533">
    <property type="entry name" value="cyclin-dependent kinase 10"/>
    <property type="match status" value="1"/>
</dbReference>
<dbReference type="EMBL" id="KZ155838">
    <property type="protein sequence ID" value="OUS42684.1"/>
    <property type="molecule type" value="Genomic_DNA"/>
</dbReference>
<dbReference type="SUPFAM" id="SSF56112">
    <property type="entry name" value="Protein kinase-like (PK-like)"/>
    <property type="match status" value="1"/>
</dbReference>
<keyword evidence="6" id="KW-0067">ATP-binding</keyword>
<evidence type="ECO:0000256" key="3">
    <source>
        <dbReference type="ARBA" id="ARBA00022679"/>
    </source>
</evidence>
<keyword evidence="4" id="KW-0547">Nucleotide-binding</keyword>
<evidence type="ECO:0000313" key="9">
    <source>
        <dbReference type="EMBL" id="OUS42684.1"/>
    </source>
</evidence>
<feature type="compositionally biased region" description="Low complexity" evidence="7">
    <location>
        <begin position="1"/>
        <end position="10"/>
    </location>
</feature>
<dbReference type="GO" id="GO:0005524">
    <property type="term" value="F:ATP binding"/>
    <property type="evidence" value="ECO:0007669"/>
    <property type="project" value="UniProtKB-KW"/>
</dbReference>
<dbReference type="GO" id="GO:0007346">
    <property type="term" value="P:regulation of mitotic cell cycle"/>
    <property type="evidence" value="ECO:0007669"/>
    <property type="project" value="TreeGrafter"/>
</dbReference>
<feature type="compositionally biased region" description="Basic and acidic residues" evidence="7">
    <location>
        <begin position="72"/>
        <end position="81"/>
    </location>
</feature>
<evidence type="ECO:0000256" key="5">
    <source>
        <dbReference type="ARBA" id="ARBA00022777"/>
    </source>
</evidence>
<dbReference type="GO" id="GO:0080090">
    <property type="term" value="P:regulation of primary metabolic process"/>
    <property type="evidence" value="ECO:0007669"/>
    <property type="project" value="UniProtKB-ARBA"/>
</dbReference>
<evidence type="ECO:0000256" key="7">
    <source>
        <dbReference type="SAM" id="MobiDB-lite"/>
    </source>
</evidence>
<reference evidence="9" key="1">
    <citation type="submission" date="2017-04" db="EMBL/GenBank/DDBJ databases">
        <title>Population genomics of picophytoplankton unveils novel chromosome hypervariability.</title>
        <authorList>
            <consortium name="DOE Joint Genome Institute"/>
            <person name="Blanc-Mathieu R."/>
            <person name="Krasovec M."/>
            <person name="Hebrard M."/>
            <person name="Yau S."/>
            <person name="Desgranges E."/>
            <person name="Martin J."/>
            <person name="Schackwitz W."/>
            <person name="Kuo A."/>
            <person name="Salin G."/>
            <person name="Donnadieu C."/>
            <person name="Desdevises Y."/>
            <person name="Sanchez-Ferandin S."/>
            <person name="Moreau H."/>
            <person name="Rivals E."/>
            <person name="Grigoriev I.V."/>
            <person name="Grimsley N."/>
            <person name="Eyre-Walker A."/>
            <person name="Piganeau G."/>
        </authorList>
    </citation>
    <scope>NUCLEOTIDE SEQUENCE [LARGE SCALE GENOMIC DNA]</scope>
    <source>
        <strain evidence="9">RCC 1115</strain>
    </source>
</reference>